<evidence type="ECO:0000313" key="1">
    <source>
        <dbReference type="EMBL" id="KAK7877391.1"/>
    </source>
</evidence>
<dbReference type="Proteomes" id="UP001460270">
    <property type="component" value="Unassembled WGS sequence"/>
</dbReference>
<accession>A0AAW0MKV4</accession>
<sequence>MSYAPSTLSIGVISLTCEEDLRSKWSPSLSKGRRIMDLAPTTVCAHSTRSSPVGQLAATFWLRIWYHSPRTIHSALVHLLEQPWLHCRLVQCHTPLQGSILQTRKTHVRVSGFLHLPDYLGDSPEQSCF</sequence>
<name>A0AAW0MKV4_9GOBI</name>
<dbReference type="AlphaFoldDB" id="A0AAW0MKV4"/>
<protein>
    <submittedName>
        <fullName evidence="1">Uncharacterized protein</fullName>
    </submittedName>
</protein>
<keyword evidence="2" id="KW-1185">Reference proteome</keyword>
<comment type="caution">
    <text evidence="1">The sequence shown here is derived from an EMBL/GenBank/DDBJ whole genome shotgun (WGS) entry which is preliminary data.</text>
</comment>
<evidence type="ECO:0000313" key="2">
    <source>
        <dbReference type="Proteomes" id="UP001460270"/>
    </source>
</evidence>
<organism evidence="1 2">
    <name type="scientific">Mugilogobius chulae</name>
    <name type="common">yellowstripe goby</name>
    <dbReference type="NCBI Taxonomy" id="88201"/>
    <lineage>
        <taxon>Eukaryota</taxon>
        <taxon>Metazoa</taxon>
        <taxon>Chordata</taxon>
        <taxon>Craniata</taxon>
        <taxon>Vertebrata</taxon>
        <taxon>Euteleostomi</taxon>
        <taxon>Actinopterygii</taxon>
        <taxon>Neopterygii</taxon>
        <taxon>Teleostei</taxon>
        <taxon>Neoteleostei</taxon>
        <taxon>Acanthomorphata</taxon>
        <taxon>Gobiaria</taxon>
        <taxon>Gobiiformes</taxon>
        <taxon>Gobioidei</taxon>
        <taxon>Gobiidae</taxon>
        <taxon>Gobionellinae</taxon>
        <taxon>Mugilogobius</taxon>
    </lineage>
</organism>
<reference evidence="2" key="1">
    <citation type="submission" date="2024-04" db="EMBL/GenBank/DDBJ databases">
        <title>Salinicola lusitanus LLJ914,a marine bacterium isolated from the Okinawa Trough.</title>
        <authorList>
            <person name="Li J."/>
        </authorList>
    </citation>
    <scope>NUCLEOTIDE SEQUENCE [LARGE SCALE GENOMIC DNA]</scope>
</reference>
<proteinExistence type="predicted"/>
<dbReference type="EMBL" id="JBBPFD010000695">
    <property type="protein sequence ID" value="KAK7877391.1"/>
    <property type="molecule type" value="Genomic_DNA"/>
</dbReference>
<gene>
    <name evidence="1" type="ORF">WMY93_031907</name>
</gene>